<evidence type="ECO:0000256" key="8">
    <source>
        <dbReference type="ARBA" id="ARBA00022921"/>
    </source>
</evidence>
<dbReference type="GO" id="GO:0075509">
    <property type="term" value="P:endocytosis involved in viral entry into host cell"/>
    <property type="evidence" value="ECO:0007669"/>
    <property type="project" value="UniProtKB-KW"/>
</dbReference>
<organism evidence="12">
    <name type="scientific">Cardioderma bat adenovirus</name>
    <dbReference type="NCBI Taxonomy" id="3141913"/>
    <lineage>
        <taxon>Viruses</taxon>
        <taxon>Varidnaviria</taxon>
        <taxon>Bamfordvirae</taxon>
        <taxon>Preplasmiviricota</taxon>
        <taxon>Polisuviricotina</taxon>
        <taxon>Pharingeaviricetes</taxon>
        <taxon>Rowavirales</taxon>
        <taxon>Adenoviridae</taxon>
    </lineage>
</organism>
<comment type="induction">
    <text evidence="11">Expressed in the late phase of the viral replicative cycle.</text>
</comment>
<comment type="similarity">
    <text evidence="11">Belongs to the adenoviridae penton family.</text>
</comment>
<keyword evidence="2 11" id="KW-1048">Host nucleus</keyword>
<dbReference type="InterPro" id="IPR002605">
    <property type="entry name" value="Adeno_Penton_B"/>
</dbReference>
<comment type="miscellaneous">
    <text evidence="11">All late proteins expressed from the major late promoter are produced by alternative splicing and alternative polyadenylation of the same gene giving rise to non-overlapping ORFs. A leader sequence is present in the N-terminus of all these mRNAs and is recognized by the viral shutoff protein to provide expression although conventional translation via ribosome scanning from the cap has been shut off in the host cell.</text>
</comment>
<evidence type="ECO:0000313" key="12">
    <source>
        <dbReference type="EMBL" id="XBH23591.1"/>
    </source>
</evidence>
<keyword evidence="7 11" id="KW-1164">Virus endocytosis by host</keyword>
<evidence type="ECO:0000256" key="6">
    <source>
        <dbReference type="ARBA" id="ARBA00022844"/>
    </source>
</evidence>
<keyword evidence="3 11" id="KW-0945">Host-virus interaction</keyword>
<proteinExistence type="evidence at transcript level"/>
<name>A0AAU7E1A9_9ADEN</name>
<dbReference type="GO" id="GO:0042025">
    <property type="term" value="C:host cell nucleus"/>
    <property type="evidence" value="ECO:0007669"/>
    <property type="project" value="UniProtKB-SubCell"/>
</dbReference>
<keyword evidence="9 11" id="KW-1148">T=25 icosahedral capsid protein</keyword>
<keyword evidence="1 11" id="KW-0167">Capsid protein</keyword>
<evidence type="ECO:0000256" key="10">
    <source>
        <dbReference type="ARBA" id="ARBA00023296"/>
    </source>
</evidence>
<keyword evidence="8 11" id="KW-0426">Late protein</keyword>
<keyword evidence="4 11" id="KW-1162">Viral penetration into host cytoplasm</keyword>
<dbReference type="GO" id="GO:0005198">
    <property type="term" value="F:structural molecule activity"/>
    <property type="evidence" value="ECO:0007669"/>
    <property type="project" value="UniProtKB-UniRule"/>
</dbReference>
<comment type="caution">
    <text evidence="11">Lacks conserved residue(s) required for the propagation of feature annotation.</text>
</comment>
<sequence length="486" mass="54393">MNVGGAYPASPPPSYESAVAETLLGSRPAVLVEPFVPPRYQSATEGRNSIRYSELPPLFDTTHLYLIDNKSADIASLNYQNNHSDFLTSVVHNSAYTPLQASSQSITLDDRSRWGGEFRTMLHMNMPNVNEFMFSNSFRVRVPSQADSSTGNVTEYEWYTLWLPEGNFSDMMTIDLMNNAIMENYLANGRQQGVREEDIGVKIDTRNMRLGWDPVTKLVMPGRYTNEAFHPDIILAPGCAIDFTYSRLSNLLGIRKRYPYQEGFVIEYEALVGGNIPALLDVEKYTATNSTVEPVKKDSRNRSYHVGEGSGTGATDTWYRSWYLAYNYGDAKGVRATTLLVTPDVTCGVEQVYWSLPQMATEPVTFRASQNPSDFPVVGAELLPLFPRSFYNAQSVYSQMLQDSANETFVFDRLPENAIYKRPPAPAIISISENMPAVTNHGTIGLKNNIPGVQRVTVTDARRRACPYVYKSLGIVTPRVMSSRTF</sequence>
<accession>A0AAU7E1A9</accession>
<dbReference type="EMBL" id="PP711818">
    <property type="protein sequence ID" value="XBH23591.1"/>
    <property type="molecule type" value="Genomic_DNA"/>
</dbReference>
<keyword evidence="5 11" id="KW-1161">Viral attachment to host cell</keyword>
<evidence type="ECO:0000256" key="11">
    <source>
        <dbReference type="HAMAP-Rule" id="MF_04052"/>
    </source>
</evidence>
<keyword evidence="10 11" id="KW-1160">Virus entry into host cell</keyword>
<evidence type="ECO:0000256" key="4">
    <source>
        <dbReference type="ARBA" id="ARBA00022595"/>
    </source>
</evidence>
<reference evidence="12" key="1">
    <citation type="journal article" date="2024" name="Microbiome">
        <title>Substantial viral diversity in bats and rodents from East Africa: insights into evolution, recombination, and cocirculation.</title>
        <authorList>
            <person name="Wang D."/>
            <person name="Yang X."/>
            <person name="Ren Z."/>
            <person name="Hu B."/>
            <person name="Zhao H."/>
            <person name="Yang K."/>
            <person name="Shi P."/>
            <person name="Zhang Z."/>
            <person name="Feng Q."/>
            <person name="Nawenja C.V."/>
            <person name="Obanda V."/>
            <person name="Robert K."/>
            <person name="Nalikka B."/>
            <person name="Waruhiu C.N."/>
            <person name="Ochola G.O."/>
            <person name="Onyuok S.O."/>
            <person name="Ochieng H."/>
            <person name="Li B."/>
            <person name="Zhu Y."/>
            <person name="Si H."/>
            <person name="Yin J."/>
            <person name="Kristiansen K."/>
            <person name="Jin X."/>
            <person name="Xu X."/>
            <person name="Xiao M."/>
            <person name="Agwanda B."/>
            <person name="Ommeh S."/>
            <person name="Li J."/>
            <person name="Shi Z.L."/>
        </authorList>
    </citation>
    <scope>NUCLEOTIDE SEQUENCE</scope>
    <source>
        <strain evidence="12">1A/Kenya/BAT2584/2015</strain>
    </source>
</reference>
<dbReference type="GO" id="GO:0039623">
    <property type="term" value="C:T=25 icosahedral viral capsid"/>
    <property type="evidence" value="ECO:0007669"/>
    <property type="project" value="UniProtKB-UniRule"/>
</dbReference>
<evidence type="ECO:0000256" key="3">
    <source>
        <dbReference type="ARBA" id="ARBA00022581"/>
    </source>
</evidence>
<dbReference type="Gene3D" id="2.60.120.550">
    <property type="entry name" value="Penton protein, domain 1"/>
    <property type="match status" value="1"/>
</dbReference>
<gene>
    <name evidence="11" type="primary">L2</name>
</gene>
<protein>
    <recommendedName>
        <fullName evidence="11">Penton protein</fullName>
        <shortName evidence="11">CP-P</shortName>
    </recommendedName>
    <alternativeName>
        <fullName evidence="11">Penton base protein</fullName>
    </alternativeName>
    <alternativeName>
        <fullName evidence="11">Protein III</fullName>
    </alternativeName>
</protein>
<dbReference type="GO" id="GO:0019062">
    <property type="term" value="P:virion attachment to host cell"/>
    <property type="evidence" value="ECO:0007669"/>
    <property type="project" value="UniProtKB-UniRule"/>
</dbReference>
<dbReference type="Gene3D" id="3.90.1620.10">
    <property type="entry name" value="adenovirus 2 penton base, domain 2"/>
    <property type="match status" value="1"/>
</dbReference>
<comment type="subcellular location">
    <subcellularLocation>
        <location evidence="11">Virion</location>
    </subcellularLocation>
    <subcellularLocation>
        <location evidence="11">Host nucleus</location>
    </subcellularLocation>
    <text evidence="11">Located at each vertex of the virion.</text>
</comment>
<evidence type="ECO:0000256" key="2">
    <source>
        <dbReference type="ARBA" id="ARBA00022562"/>
    </source>
</evidence>
<comment type="subunit">
    <text evidence="11">Interacts with the fiber protein (via N-terminal tail region). Interacts with the capsid vertex protein; this interaction binds the penton base to neighboring peripentonal hexons.</text>
</comment>
<dbReference type="Pfam" id="PF01686">
    <property type="entry name" value="Adeno_Penton_B"/>
    <property type="match status" value="1"/>
</dbReference>
<keyword evidence="6 11" id="KW-0946">Virion</keyword>
<evidence type="ECO:0000256" key="9">
    <source>
        <dbReference type="ARBA" id="ARBA00023275"/>
    </source>
</evidence>
<evidence type="ECO:0000256" key="7">
    <source>
        <dbReference type="ARBA" id="ARBA00022890"/>
    </source>
</evidence>
<dbReference type="HAMAP" id="MF_04052">
    <property type="entry name" value="ADV_CAPSP"/>
    <property type="match status" value="1"/>
</dbReference>
<evidence type="ECO:0000256" key="1">
    <source>
        <dbReference type="ARBA" id="ARBA00022561"/>
    </source>
</evidence>
<evidence type="ECO:0000256" key="5">
    <source>
        <dbReference type="ARBA" id="ARBA00022804"/>
    </source>
</evidence>
<comment type="function">
    <text evidence="11">Major capsid protein that self-associates to form penton base pentamers, each in the shape of a pentagon, situated at the 12 vertices of the pseudo T=25 capsid. Involved in virus secondary attachment to host cell after initial attachment by the fiber protein, and in endocytosis of virions. As the virus enters the host cell, penton proteins are shed concomitant with virion acidification in the endosome.</text>
</comment>
<reference evidence="12" key="2">
    <citation type="submission" date="2024-02" db="EMBL/GenBank/DDBJ databases">
        <authorList>
            <person name="Hu B."/>
        </authorList>
    </citation>
    <scope>NUCLEOTIDE SEQUENCE</scope>
    <source>
        <strain evidence="12">1A/Kenya/BAT2584/2015</strain>
    </source>
</reference>